<evidence type="ECO:0000313" key="2">
    <source>
        <dbReference type="Proteomes" id="UP001497493"/>
    </source>
</evidence>
<reference evidence="1 2" key="1">
    <citation type="submission" date="2024-04" db="EMBL/GenBank/DDBJ databases">
        <authorList>
            <person name="Cremers G."/>
        </authorList>
    </citation>
    <scope>NUCLEOTIDE SEQUENCE [LARGE SCALE GENOMIC DNA]</scope>
    <source>
        <strain evidence="1">MeCH1-AG</strain>
    </source>
</reference>
<keyword evidence="2" id="KW-1185">Reference proteome</keyword>
<protein>
    <submittedName>
        <fullName evidence="1">Uncharacterized protein</fullName>
    </submittedName>
</protein>
<organism evidence="1 2">
    <name type="scientific">Candidatus Methylocalor cossyra</name>
    <dbReference type="NCBI Taxonomy" id="3108543"/>
    <lineage>
        <taxon>Bacteria</taxon>
        <taxon>Pseudomonadati</taxon>
        <taxon>Pseudomonadota</taxon>
        <taxon>Gammaproteobacteria</taxon>
        <taxon>Methylococcales</taxon>
        <taxon>Methylococcaceae</taxon>
        <taxon>Candidatus Methylocalor</taxon>
    </lineage>
</organism>
<evidence type="ECO:0000313" key="1">
    <source>
        <dbReference type="EMBL" id="CAL1240740.1"/>
    </source>
</evidence>
<accession>A0ABM9NJD5</accession>
<dbReference type="RefSeq" id="WP_348757314.1">
    <property type="nucleotide sequence ID" value="NZ_OZ026884.1"/>
</dbReference>
<proteinExistence type="predicted"/>
<sequence>MTKTTLEANRLTELSAREYFRDAITQAMLNQKVEAGEETVYYLVNLLAHFIQTERLFSSTPEGIQLEPLALLYAEALEAARPQERAQLLRRLGDVALLIAGLFSSSLKRKLVDVDYYIAMGGSAYGFLGHLNRGSVRGRVLGAVFDELSRKFQRFTDVLAEVGEASPLSSSTDILRLYEIWLRTGSKRTADRLRKLGIEPVPASFGRRVN</sequence>
<dbReference type="Proteomes" id="UP001497493">
    <property type="component" value="Chromosome"/>
</dbReference>
<name>A0ABM9NJD5_9GAMM</name>
<gene>
    <name evidence="1" type="ORF">MECH1_V1_1964</name>
</gene>
<dbReference type="EMBL" id="OZ026884">
    <property type="protein sequence ID" value="CAL1240740.1"/>
    <property type="molecule type" value="Genomic_DNA"/>
</dbReference>